<reference evidence="2 3" key="1">
    <citation type="submission" date="2019-02" db="EMBL/GenBank/DDBJ databases">
        <title>Deep-cultivation of Planctomycetes and their phenomic and genomic characterization uncovers novel biology.</title>
        <authorList>
            <person name="Wiegand S."/>
            <person name="Jogler M."/>
            <person name="Boedeker C."/>
            <person name="Pinto D."/>
            <person name="Vollmers J."/>
            <person name="Rivas-Marin E."/>
            <person name="Kohn T."/>
            <person name="Peeters S.H."/>
            <person name="Heuer A."/>
            <person name="Rast P."/>
            <person name="Oberbeckmann S."/>
            <person name="Bunk B."/>
            <person name="Jeske O."/>
            <person name="Meyerdierks A."/>
            <person name="Storesund J.E."/>
            <person name="Kallscheuer N."/>
            <person name="Luecker S."/>
            <person name="Lage O.M."/>
            <person name="Pohl T."/>
            <person name="Merkel B.J."/>
            <person name="Hornburger P."/>
            <person name="Mueller R.-W."/>
            <person name="Bruemmer F."/>
            <person name="Labrenz M."/>
            <person name="Spormann A.M."/>
            <person name="Op den Camp H."/>
            <person name="Overmann J."/>
            <person name="Amann R."/>
            <person name="Jetten M.S.M."/>
            <person name="Mascher T."/>
            <person name="Medema M.H."/>
            <person name="Devos D.P."/>
            <person name="Kaster A.-K."/>
            <person name="Ovreas L."/>
            <person name="Rohde M."/>
            <person name="Galperin M.Y."/>
            <person name="Jogler C."/>
        </authorList>
    </citation>
    <scope>NUCLEOTIDE SEQUENCE [LARGE SCALE GENOMIC DNA]</scope>
    <source>
        <strain evidence="2 3">Poly30</strain>
    </source>
</reference>
<name>A0A518EKB6_9BACT</name>
<sequence length="128" mass="14544">MSKARLEHFNLTVLDPDATAALLVQLFDWRIRWSGASIHDGYTVHVGDEDSYIVLYSQPRANAPGVPTYDRHLALNHLGVEVDDLDRAAERVVEAGLETYHHQDYEPGRRFYFRTGDGLEIEVVSYGK</sequence>
<keyword evidence="3" id="KW-1185">Reference proteome</keyword>
<dbReference type="RefSeq" id="WP_145193981.1">
    <property type="nucleotide sequence ID" value="NZ_CP036434.1"/>
</dbReference>
<dbReference type="EMBL" id="CP036434">
    <property type="protein sequence ID" value="QDV04532.1"/>
    <property type="molecule type" value="Genomic_DNA"/>
</dbReference>
<dbReference type="Proteomes" id="UP000320390">
    <property type="component" value="Chromosome"/>
</dbReference>
<dbReference type="PROSITE" id="PS51819">
    <property type="entry name" value="VOC"/>
    <property type="match status" value="1"/>
</dbReference>
<dbReference type="OrthoDB" id="375220at2"/>
<dbReference type="AlphaFoldDB" id="A0A518EKB6"/>
<dbReference type="CDD" id="cd06587">
    <property type="entry name" value="VOC"/>
    <property type="match status" value="1"/>
</dbReference>
<accession>A0A518EKB6</accession>
<dbReference type="SUPFAM" id="SSF54593">
    <property type="entry name" value="Glyoxalase/Bleomycin resistance protein/Dihydroxybiphenyl dioxygenase"/>
    <property type="match status" value="1"/>
</dbReference>
<dbReference type="Pfam" id="PF00903">
    <property type="entry name" value="Glyoxalase"/>
    <property type="match status" value="1"/>
</dbReference>
<evidence type="ECO:0000313" key="2">
    <source>
        <dbReference type="EMBL" id="QDV04532.1"/>
    </source>
</evidence>
<evidence type="ECO:0000313" key="3">
    <source>
        <dbReference type="Proteomes" id="UP000320390"/>
    </source>
</evidence>
<proteinExistence type="predicted"/>
<gene>
    <name evidence="2" type="ORF">Poly30_00230</name>
</gene>
<dbReference type="InterPro" id="IPR037523">
    <property type="entry name" value="VOC_core"/>
</dbReference>
<dbReference type="InterPro" id="IPR029068">
    <property type="entry name" value="Glyas_Bleomycin-R_OHBP_Dase"/>
</dbReference>
<organism evidence="2 3">
    <name type="scientific">Saltatorellus ferox</name>
    <dbReference type="NCBI Taxonomy" id="2528018"/>
    <lineage>
        <taxon>Bacteria</taxon>
        <taxon>Pseudomonadati</taxon>
        <taxon>Planctomycetota</taxon>
        <taxon>Planctomycetia</taxon>
        <taxon>Planctomycetia incertae sedis</taxon>
        <taxon>Saltatorellus</taxon>
    </lineage>
</organism>
<dbReference type="Gene3D" id="3.10.180.10">
    <property type="entry name" value="2,3-Dihydroxybiphenyl 1,2-Dioxygenase, domain 1"/>
    <property type="match status" value="1"/>
</dbReference>
<feature type="domain" description="VOC" evidence="1">
    <location>
        <begin position="5"/>
        <end position="126"/>
    </location>
</feature>
<protein>
    <submittedName>
        <fullName evidence="2">Glyoxalase-like domain protein</fullName>
    </submittedName>
</protein>
<evidence type="ECO:0000259" key="1">
    <source>
        <dbReference type="PROSITE" id="PS51819"/>
    </source>
</evidence>
<dbReference type="InterPro" id="IPR004360">
    <property type="entry name" value="Glyas_Fos-R_dOase_dom"/>
</dbReference>